<dbReference type="Pfam" id="PF00561">
    <property type="entry name" value="Abhydrolase_1"/>
    <property type="match status" value="1"/>
</dbReference>
<dbReference type="InterPro" id="IPR050266">
    <property type="entry name" value="AB_hydrolase_sf"/>
</dbReference>
<sequence>MLLCEGGTGVEQGLAGLRRAGRPLVLSHWPSVRHGDRPVGHRASVRAVLTISTSLGQVAYDSKGSGAPVVFLASGGHDAHDFDELRQRLPGRFRSIAIDWPGHGDSPAWRDPPGEVQLTRMVEEVIDALCPTGAVLVGNSIGGNVSARLASTRSDLVKGLMIIDSSGFERPLGHAGRAFCTLMGHPGFVRAIYPLFSKLYMRARTDADRRARASAIALTRTENGARALSAMWQSFKLPSHDLRSRASSIAAPTVLVWGRHDPIVAPKCGRAANELIAGSKLVLVDSGHAPQTTIPDTVAAQLIALLDVAFPAGDPGELSEPPFLSRKDHQR</sequence>
<feature type="domain" description="AB hydrolase-1" evidence="2">
    <location>
        <begin position="68"/>
        <end position="291"/>
    </location>
</feature>
<proteinExistence type="predicted"/>
<comment type="caution">
    <text evidence="3">The sequence shown here is derived from an EMBL/GenBank/DDBJ whole genome shotgun (WGS) entry which is preliminary data.</text>
</comment>
<dbReference type="GO" id="GO:0016787">
    <property type="term" value="F:hydrolase activity"/>
    <property type="evidence" value="ECO:0007669"/>
    <property type="project" value="UniProtKB-KW"/>
</dbReference>
<dbReference type="PANTHER" id="PTHR43798:SF31">
    <property type="entry name" value="AB HYDROLASE SUPERFAMILY PROTEIN YCLE"/>
    <property type="match status" value="1"/>
</dbReference>
<reference evidence="3 4" key="1">
    <citation type="submission" date="2019-11" db="EMBL/GenBank/DDBJ databases">
        <title>Acidiferrimicrobium australis gen. nov., sp. nov., an acidophilic and obligately heterotrophic, member of the Actinobacteria that catalyses dissimilatory oxido- reduction of iron isolated from metal-rich acidic water in Chile.</title>
        <authorList>
            <person name="Gonzalez D."/>
            <person name="Huber K."/>
            <person name="Hedrich S."/>
            <person name="Rojas-Villalobos C."/>
            <person name="Quatrini R."/>
            <person name="Dinamarca M.A."/>
            <person name="Schwarz A."/>
            <person name="Canales C."/>
            <person name="Nancucheo I."/>
        </authorList>
    </citation>
    <scope>NUCLEOTIDE SEQUENCE [LARGE SCALE GENOMIC DNA]</scope>
    <source>
        <strain evidence="3 4">USS-CCA1</strain>
    </source>
</reference>
<organism evidence="3 4">
    <name type="scientific">Acidiferrimicrobium australe</name>
    <dbReference type="NCBI Taxonomy" id="2664430"/>
    <lineage>
        <taxon>Bacteria</taxon>
        <taxon>Bacillati</taxon>
        <taxon>Actinomycetota</taxon>
        <taxon>Acidimicrobiia</taxon>
        <taxon>Acidimicrobiales</taxon>
        <taxon>Acidimicrobiaceae</taxon>
        <taxon>Acidiferrimicrobium</taxon>
    </lineage>
</organism>
<protein>
    <submittedName>
        <fullName evidence="3">Alpha/beta fold hydrolase</fullName>
    </submittedName>
</protein>
<dbReference type="EMBL" id="WJHE01000919">
    <property type="protein sequence ID" value="MST34262.1"/>
    <property type="molecule type" value="Genomic_DNA"/>
</dbReference>
<dbReference type="InterPro" id="IPR029058">
    <property type="entry name" value="AB_hydrolase_fold"/>
</dbReference>
<dbReference type="InterPro" id="IPR000073">
    <property type="entry name" value="AB_hydrolase_1"/>
</dbReference>
<evidence type="ECO:0000313" key="3">
    <source>
        <dbReference type="EMBL" id="MST34262.1"/>
    </source>
</evidence>
<name>A0ABW9QWL5_9ACTN</name>
<gene>
    <name evidence="3" type="ORF">GHK86_16230</name>
</gene>
<dbReference type="Proteomes" id="UP000437736">
    <property type="component" value="Unassembled WGS sequence"/>
</dbReference>
<dbReference type="PANTHER" id="PTHR43798">
    <property type="entry name" value="MONOACYLGLYCEROL LIPASE"/>
    <property type="match status" value="1"/>
</dbReference>
<evidence type="ECO:0000313" key="4">
    <source>
        <dbReference type="Proteomes" id="UP000437736"/>
    </source>
</evidence>
<dbReference type="SUPFAM" id="SSF53474">
    <property type="entry name" value="alpha/beta-Hydrolases"/>
    <property type="match status" value="1"/>
</dbReference>
<evidence type="ECO:0000256" key="1">
    <source>
        <dbReference type="ARBA" id="ARBA00022801"/>
    </source>
</evidence>
<evidence type="ECO:0000259" key="2">
    <source>
        <dbReference type="Pfam" id="PF00561"/>
    </source>
</evidence>
<keyword evidence="1 3" id="KW-0378">Hydrolase</keyword>
<keyword evidence="4" id="KW-1185">Reference proteome</keyword>
<accession>A0ABW9QWL5</accession>
<dbReference type="Gene3D" id="3.40.50.1820">
    <property type="entry name" value="alpha/beta hydrolase"/>
    <property type="match status" value="1"/>
</dbReference>
<dbReference type="PRINTS" id="PR00111">
    <property type="entry name" value="ABHYDROLASE"/>
</dbReference>